<name>A0A9J6EJW8_RHIMP</name>
<protein>
    <recommendedName>
        <fullName evidence="3">Transposable element</fullName>
    </recommendedName>
</protein>
<accession>A0A9J6EJW8</accession>
<dbReference type="Proteomes" id="UP000821866">
    <property type="component" value="Chromosome 11"/>
</dbReference>
<evidence type="ECO:0008006" key="3">
    <source>
        <dbReference type="Google" id="ProtNLM"/>
    </source>
</evidence>
<evidence type="ECO:0000313" key="1">
    <source>
        <dbReference type="EMBL" id="KAH8034674.1"/>
    </source>
</evidence>
<sequence>MYCCCYEVAVLMLGYVFFVYVCERHFKAEDIVRETSCIDQATGRIVTAPLSRLRLRAEAVPTVFPDCPIYLSIESSTREDQESKRMRLEAASLEKVLAESILTAKKEEEADKLCDLKDVSNFVRGKKLTFWHVIECSDHVILAHICIDDAPWIKYSVVVKTNLTLPVNVAKASVKRLGSKMVVPSVIDSKRRLLEFLEGVEGFDSAQRSSSESSTADIFETVASLLNELYTAQESNNTPIIQLLAEQTTRAFIEICAYCFEELKMSFVLLGKFQTDLLEERFGCNRRLAGSQYHLSVRQIYECENKLRLQTTLPQISKASAIDNDQNPNWEELQTQAAVPSGKFNVVMTQKALSKLKDVIPVVTYVAGYSVHIAVKRLKCDKCRELLTIDKTVALSPENRMYSLVKEIDRGGLVYPAMPAVIAVAHNYIVVEELSKCAEYLKVQTQRHVATELTLQLLSDEEPSDFDVCEKGHASEVVLKYILWCSTNILLKNFCRRLSNEVSDLDNKSKKRKLQTLTKK</sequence>
<comment type="caution">
    <text evidence="1">The sequence shown here is derived from an EMBL/GenBank/DDBJ whole genome shotgun (WGS) entry which is preliminary data.</text>
</comment>
<dbReference type="AlphaFoldDB" id="A0A9J6EJW8"/>
<dbReference type="VEuPathDB" id="VectorBase:LOC119180979"/>
<reference evidence="1" key="2">
    <citation type="submission" date="2021-09" db="EMBL/GenBank/DDBJ databases">
        <authorList>
            <person name="Jia N."/>
            <person name="Wang J."/>
            <person name="Shi W."/>
            <person name="Du L."/>
            <person name="Sun Y."/>
            <person name="Zhan W."/>
            <person name="Jiang J."/>
            <person name="Wang Q."/>
            <person name="Zhang B."/>
            <person name="Ji P."/>
            <person name="Sakyi L.B."/>
            <person name="Cui X."/>
            <person name="Yuan T."/>
            <person name="Jiang B."/>
            <person name="Yang W."/>
            <person name="Lam T.T.-Y."/>
            <person name="Chang Q."/>
            <person name="Ding S."/>
            <person name="Wang X."/>
            <person name="Zhu J."/>
            <person name="Ruan X."/>
            <person name="Zhao L."/>
            <person name="Wei J."/>
            <person name="Que T."/>
            <person name="Du C."/>
            <person name="Cheng J."/>
            <person name="Dai P."/>
            <person name="Han X."/>
            <person name="Huang E."/>
            <person name="Gao Y."/>
            <person name="Liu J."/>
            <person name="Shao H."/>
            <person name="Ye R."/>
            <person name="Li L."/>
            <person name="Wei W."/>
            <person name="Wang X."/>
            <person name="Wang C."/>
            <person name="Huo Q."/>
            <person name="Li W."/>
            <person name="Guo W."/>
            <person name="Chen H."/>
            <person name="Chen S."/>
            <person name="Zhou L."/>
            <person name="Zhou L."/>
            <person name="Ni X."/>
            <person name="Tian J."/>
            <person name="Zhou Y."/>
            <person name="Sheng Y."/>
            <person name="Liu T."/>
            <person name="Pan Y."/>
            <person name="Xia L."/>
            <person name="Li J."/>
            <person name="Zhao F."/>
            <person name="Cao W."/>
        </authorList>
    </citation>
    <scope>NUCLEOTIDE SEQUENCE</scope>
    <source>
        <strain evidence="1">Rmic-2018</strain>
        <tissue evidence="1">Larvae</tissue>
    </source>
</reference>
<keyword evidence="2" id="KW-1185">Reference proteome</keyword>
<reference evidence="1" key="1">
    <citation type="journal article" date="2020" name="Cell">
        <title>Large-Scale Comparative Analyses of Tick Genomes Elucidate Their Genetic Diversity and Vector Capacities.</title>
        <authorList>
            <consortium name="Tick Genome and Microbiome Consortium (TIGMIC)"/>
            <person name="Jia N."/>
            <person name="Wang J."/>
            <person name="Shi W."/>
            <person name="Du L."/>
            <person name="Sun Y."/>
            <person name="Zhan W."/>
            <person name="Jiang J.F."/>
            <person name="Wang Q."/>
            <person name="Zhang B."/>
            <person name="Ji P."/>
            <person name="Bell-Sakyi L."/>
            <person name="Cui X.M."/>
            <person name="Yuan T.T."/>
            <person name="Jiang B.G."/>
            <person name="Yang W.F."/>
            <person name="Lam T.T."/>
            <person name="Chang Q.C."/>
            <person name="Ding S.J."/>
            <person name="Wang X.J."/>
            <person name="Zhu J.G."/>
            <person name="Ruan X.D."/>
            <person name="Zhao L."/>
            <person name="Wei J.T."/>
            <person name="Ye R.Z."/>
            <person name="Que T.C."/>
            <person name="Du C.H."/>
            <person name="Zhou Y.H."/>
            <person name="Cheng J.X."/>
            <person name="Dai P.F."/>
            <person name="Guo W.B."/>
            <person name="Han X.H."/>
            <person name="Huang E.J."/>
            <person name="Li L.F."/>
            <person name="Wei W."/>
            <person name="Gao Y.C."/>
            <person name="Liu J.Z."/>
            <person name="Shao H.Z."/>
            <person name="Wang X."/>
            <person name="Wang C.C."/>
            <person name="Yang T.C."/>
            <person name="Huo Q.B."/>
            <person name="Li W."/>
            <person name="Chen H.Y."/>
            <person name="Chen S.E."/>
            <person name="Zhou L.G."/>
            <person name="Ni X.B."/>
            <person name="Tian J.H."/>
            <person name="Sheng Y."/>
            <person name="Liu T."/>
            <person name="Pan Y.S."/>
            <person name="Xia L.Y."/>
            <person name="Li J."/>
            <person name="Zhao F."/>
            <person name="Cao W.C."/>
        </authorList>
    </citation>
    <scope>NUCLEOTIDE SEQUENCE</scope>
    <source>
        <strain evidence="1">Rmic-2018</strain>
    </source>
</reference>
<proteinExistence type="predicted"/>
<organism evidence="1 2">
    <name type="scientific">Rhipicephalus microplus</name>
    <name type="common">Cattle tick</name>
    <name type="synonym">Boophilus microplus</name>
    <dbReference type="NCBI Taxonomy" id="6941"/>
    <lineage>
        <taxon>Eukaryota</taxon>
        <taxon>Metazoa</taxon>
        <taxon>Ecdysozoa</taxon>
        <taxon>Arthropoda</taxon>
        <taxon>Chelicerata</taxon>
        <taxon>Arachnida</taxon>
        <taxon>Acari</taxon>
        <taxon>Parasitiformes</taxon>
        <taxon>Ixodida</taxon>
        <taxon>Ixodoidea</taxon>
        <taxon>Ixodidae</taxon>
        <taxon>Rhipicephalinae</taxon>
        <taxon>Rhipicephalus</taxon>
        <taxon>Boophilus</taxon>
    </lineage>
</organism>
<gene>
    <name evidence="1" type="ORF">HPB51_000316</name>
</gene>
<dbReference type="EMBL" id="JABSTU010000003">
    <property type="protein sequence ID" value="KAH8034674.1"/>
    <property type="molecule type" value="Genomic_DNA"/>
</dbReference>
<dbReference type="VEuPathDB" id="VectorBase:LOC119164043"/>
<evidence type="ECO:0000313" key="2">
    <source>
        <dbReference type="Proteomes" id="UP000821866"/>
    </source>
</evidence>